<organism evidence="2 3">
    <name type="scientific">Maricaulis maris</name>
    <dbReference type="NCBI Taxonomy" id="74318"/>
    <lineage>
        <taxon>Bacteria</taxon>
        <taxon>Pseudomonadati</taxon>
        <taxon>Pseudomonadota</taxon>
        <taxon>Alphaproteobacteria</taxon>
        <taxon>Maricaulales</taxon>
        <taxon>Maricaulaceae</taxon>
        <taxon>Maricaulis</taxon>
    </lineage>
</organism>
<evidence type="ECO:0000256" key="1">
    <source>
        <dbReference type="SAM" id="MobiDB-lite"/>
    </source>
</evidence>
<name>A0A495D215_9PROT</name>
<dbReference type="Proteomes" id="UP000273675">
    <property type="component" value="Unassembled WGS sequence"/>
</dbReference>
<evidence type="ECO:0000313" key="3">
    <source>
        <dbReference type="Proteomes" id="UP000273675"/>
    </source>
</evidence>
<gene>
    <name evidence="2" type="ORF">C7435_2680</name>
</gene>
<sequence>MTTPYADLLRTTPKTAQSRAEITDSTVRSLLDEEAVERSAQLKSLREARLAMEAKTAAVAKPAAPKKPRARKPISVS</sequence>
<evidence type="ECO:0000313" key="2">
    <source>
        <dbReference type="EMBL" id="RKQ95577.1"/>
    </source>
</evidence>
<accession>A0A495D215</accession>
<feature type="compositionally biased region" description="Polar residues" evidence="1">
    <location>
        <begin position="12"/>
        <end position="21"/>
    </location>
</feature>
<protein>
    <submittedName>
        <fullName evidence="2">Uncharacterized protein</fullName>
    </submittedName>
</protein>
<reference evidence="2 3" key="1">
    <citation type="submission" date="2018-10" db="EMBL/GenBank/DDBJ databases">
        <title>Genomic Encyclopedia of Type Strains, Phase IV (KMG-IV): sequencing the most valuable type-strain genomes for metagenomic binning, comparative biology and taxonomic classification.</title>
        <authorList>
            <person name="Goeker M."/>
        </authorList>
    </citation>
    <scope>NUCLEOTIDE SEQUENCE [LARGE SCALE GENOMIC DNA]</scope>
    <source>
        <strain evidence="2 3">DSM 4734</strain>
    </source>
</reference>
<dbReference type="RefSeq" id="WP_075189622.1">
    <property type="nucleotide sequence ID" value="NZ_RBIM01000006.1"/>
</dbReference>
<dbReference type="AlphaFoldDB" id="A0A495D215"/>
<feature type="region of interest" description="Disordered" evidence="1">
    <location>
        <begin position="1"/>
        <end position="21"/>
    </location>
</feature>
<proteinExistence type="predicted"/>
<comment type="caution">
    <text evidence="2">The sequence shown here is derived from an EMBL/GenBank/DDBJ whole genome shotgun (WGS) entry which is preliminary data.</text>
</comment>
<dbReference type="EMBL" id="RBIM01000006">
    <property type="protein sequence ID" value="RKQ95577.1"/>
    <property type="molecule type" value="Genomic_DNA"/>
</dbReference>